<dbReference type="KEGG" id="prb:X636_05670"/>
<evidence type="ECO:0000259" key="3">
    <source>
        <dbReference type="SMART" id="SM00822"/>
    </source>
</evidence>
<accession>A0A378YL63</accession>
<dbReference type="PRINTS" id="PR00080">
    <property type="entry name" value="SDRFAMILY"/>
</dbReference>
<protein>
    <submittedName>
        <fullName evidence="5">3-ketoacyl-ACP reductase</fullName>
    </submittedName>
    <submittedName>
        <fullName evidence="4">3-oxoacyl-[acyl-carrier-protein] reductase FabG</fullName>
        <ecNumber evidence="4">1.1.1.100</ecNumber>
    </submittedName>
</protein>
<proteinExistence type="inferred from homology"/>
<dbReference type="SUPFAM" id="SSF51735">
    <property type="entry name" value="NAD(P)-binding Rossmann-fold domains"/>
    <property type="match status" value="1"/>
</dbReference>
<evidence type="ECO:0000256" key="2">
    <source>
        <dbReference type="ARBA" id="ARBA00023002"/>
    </source>
</evidence>
<dbReference type="InterPro" id="IPR002347">
    <property type="entry name" value="SDR_fam"/>
</dbReference>
<dbReference type="GO" id="GO:0004316">
    <property type="term" value="F:3-oxoacyl-[acyl-carrier-protein] reductase (NADPH) activity"/>
    <property type="evidence" value="ECO:0007669"/>
    <property type="project" value="UniProtKB-EC"/>
</dbReference>
<reference evidence="4 6" key="1">
    <citation type="submission" date="2018-06" db="EMBL/GenBank/DDBJ databases">
        <authorList>
            <consortium name="Pathogen Informatics"/>
            <person name="Doyle S."/>
        </authorList>
    </citation>
    <scope>NUCLEOTIDE SEQUENCE [LARGE SCALE GENOMIC DNA]</scope>
    <source>
        <strain evidence="4 6">NCTC13160</strain>
    </source>
</reference>
<dbReference type="RefSeq" id="WP_023594472.1">
    <property type="nucleotide sequence ID" value="NC_023018.2"/>
</dbReference>
<dbReference type="PROSITE" id="PS00061">
    <property type="entry name" value="ADH_SHORT"/>
    <property type="match status" value="1"/>
</dbReference>
<evidence type="ECO:0000256" key="1">
    <source>
        <dbReference type="ARBA" id="ARBA00006484"/>
    </source>
</evidence>
<dbReference type="Gene3D" id="3.40.50.720">
    <property type="entry name" value="NAD(P)-binding Rossmann-like Domain"/>
    <property type="match status" value="1"/>
</dbReference>
<dbReference type="GeneID" id="57200343"/>
<dbReference type="EMBL" id="UGSG01000001">
    <property type="protein sequence ID" value="SUA77290.1"/>
    <property type="molecule type" value="Genomic_DNA"/>
</dbReference>
<dbReference type="Proteomes" id="UP000254573">
    <property type="component" value="Unassembled WGS sequence"/>
</dbReference>
<dbReference type="PANTHER" id="PTHR48107:SF7">
    <property type="entry name" value="RE15974P"/>
    <property type="match status" value="1"/>
</dbReference>
<keyword evidence="2 4" id="KW-0560">Oxidoreductase</keyword>
<dbReference type="FunFam" id="3.40.50.720:FF:000084">
    <property type="entry name" value="Short-chain dehydrogenase reductase"/>
    <property type="match status" value="1"/>
</dbReference>
<dbReference type="PANTHER" id="PTHR48107">
    <property type="entry name" value="NADPH-DEPENDENT ALDEHYDE REDUCTASE-LIKE PROTEIN, CHLOROPLASTIC-RELATED"/>
    <property type="match status" value="1"/>
</dbReference>
<evidence type="ECO:0000313" key="6">
    <source>
        <dbReference type="Proteomes" id="UP000254573"/>
    </source>
</evidence>
<dbReference type="InterPro" id="IPR020904">
    <property type="entry name" value="Sc_DH/Rdtase_CS"/>
</dbReference>
<comment type="similarity">
    <text evidence="1">Belongs to the short-chain dehydrogenases/reductases (SDR) family.</text>
</comment>
<evidence type="ECO:0000313" key="4">
    <source>
        <dbReference type="EMBL" id="SUA77290.1"/>
    </source>
</evidence>
<dbReference type="AlphaFoldDB" id="A0A378YL63"/>
<organism evidence="4 6">
    <name type="scientific">Pandoraea pnomenusa</name>
    <dbReference type="NCBI Taxonomy" id="93220"/>
    <lineage>
        <taxon>Bacteria</taxon>
        <taxon>Pseudomonadati</taxon>
        <taxon>Pseudomonadota</taxon>
        <taxon>Betaproteobacteria</taxon>
        <taxon>Burkholderiales</taxon>
        <taxon>Burkholderiaceae</taxon>
        <taxon>Pandoraea</taxon>
    </lineage>
</organism>
<dbReference type="Pfam" id="PF13561">
    <property type="entry name" value="adh_short_C2"/>
    <property type="match status" value="1"/>
</dbReference>
<gene>
    <name evidence="4" type="primary">fabG_15</name>
    <name evidence="4" type="ORF">NCTC13160_01861</name>
    <name evidence="5" type="ORF">PPN31119_01784</name>
</gene>
<dbReference type="Proteomes" id="UP000361468">
    <property type="component" value="Unassembled WGS sequence"/>
</dbReference>
<dbReference type="SMART" id="SM00822">
    <property type="entry name" value="PKS_KR"/>
    <property type="match status" value="1"/>
</dbReference>
<evidence type="ECO:0000313" key="7">
    <source>
        <dbReference type="Proteomes" id="UP000361468"/>
    </source>
</evidence>
<dbReference type="InterPro" id="IPR057326">
    <property type="entry name" value="KR_dom"/>
</dbReference>
<keyword evidence="7" id="KW-1185">Reference proteome</keyword>
<dbReference type="EC" id="1.1.1.100" evidence="4"/>
<name>A0A378YL63_9BURK</name>
<sequence length="253" mass="26449">MNTQAHNTEFAKVAIVTGASRGIGAAIARRLAADGIAVVVNYAGREADALRVVQSIQAAGGRAAAVRADVTVPAQVAAMFDTAVTMFGGVDILVNNAGIMQPGLVALVDTDDALFDRLVGINLKGTFNTLRAAARKMRPGGRIVNFSSSMNGLSQPGYSVYAATKAAVETMTNIFAKELRGRNIAVNAVAPGPTATELFLKDKTPEQIDRIAKAPPMERLGEPEDISEVVAFLVSKAASWIDGQTIRVNGGII</sequence>
<dbReference type="OrthoDB" id="9803333at2"/>
<reference evidence="5 7" key="2">
    <citation type="submission" date="2019-08" db="EMBL/GenBank/DDBJ databases">
        <authorList>
            <person name="Peeters C."/>
        </authorList>
    </citation>
    <scope>NUCLEOTIDE SEQUENCE [LARGE SCALE GENOMIC DNA]</scope>
    <source>
        <strain evidence="5 7">LMG 31119</strain>
    </source>
</reference>
<dbReference type="InterPro" id="IPR036291">
    <property type="entry name" value="NAD(P)-bd_dom_sf"/>
</dbReference>
<feature type="domain" description="Ketoreductase" evidence="3">
    <location>
        <begin position="12"/>
        <end position="192"/>
    </location>
</feature>
<dbReference type="NCBIfam" id="NF005559">
    <property type="entry name" value="PRK07231.1"/>
    <property type="match status" value="1"/>
</dbReference>
<dbReference type="PRINTS" id="PR00081">
    <property type="entry name" value="GDHRDH"/>
</dbReference>
<evidence type="ECO:0000313" key="5">
    <source>
        <dbReference type="EMBL" id="VVE65132.1"/>
    </source>
</evidence>
<dbReference type="KEGG" id="ppnm:LV28_09480"/>
<dbReference type="EMBL" id="CABPSO010000004">
    <property type="protein sequence ID" value="VVE65132.1"/>
    <property type="molecule type" value="Genomic_DNA"/>
</dbReference>